<dbReference type="InterPro" id="IPR029063">
    <property type="entry name" value="SAM-dependent_MTases_sf"/>
</dbReference>
<sequence length="328" mass="34816">MASVDALAGCFPSRDRSDESQDGDDGMLDLSSVVTLDIPSCVLTTSANNLSGSDGAFKLNLLACASADGEGDRPGCRQGNTGLFYWRGASEGLLRVLFSTHENDLGNGDDDDNDGAFVHPSVALAKATRVLELGAGLGGAGIGVAVGMAGRQSPDAQIKGVVVITDGNPDAVEASRRNVDLVMNDETNMATKALRTRCVDVSCEVLLWGQANHDVFFEKHPDSFDVVVGCDLIYSHEQLPMLFATIWQLLKTRRERSTNSNPMAIIAFRDRSRLSPVHPNLDAVLTAAFMARKGGLLAEVLGGDYGGSEAEYEGAAGRVQIILITLQQ</sequence>
<evidence type="ECO:0000313" key="2">
    <source>
        <dbReference type="EMBL" id="GHP01917.1"/>
    </source>
</evidence>
<dbReference type="SUPFAM" id="SSF53335">
    <property type="entry name" value="S-adenosyl-L-methionine-dependent methyltransferases"/>
    <property type="match status" value="1"/>
</dbReference>
<dbReference type="Pfam" id="PF10294">
    <property type="entry name" value="Methyltransf_16"/>
    <property type="match status" value="1"/>
</dbReference>
<protein>
    <recommendedName>
        <fullName evidence="4">Calmodulin-lysine N-methyltransferase</fullName>
    </recommendedName>
</protein>
<accession>A0A830HA03</accession>
<dbReference type="Gene3D" id="3.40.50.150">
    <property type="entry name" value="Vaccinia Virus protein VP39"/>
    <property type="match status" value="1"/>
</dbReference>
<name>A0A830HA03_9CHLO</name>
<dbReference type="OrthoDB" id="46564at2759"/>
<dbReference type="Proteomes" id="UP000660262">
    <property type="component" value="Unassembled WGS sequence"/>
</dbReference>
<dbReference type="PANTHER" id="PTHR14614">
    <property type="entry name" value="HEPATOCELLULAR CARCINOMA-ASSOCIATED ANTIGEN"/>
    <property type="match status" value="1"/>
</dbReference>
<dbReference type="InterPro" id="IPR019410">
    <property type="entry name" value="Methyltransf_16"/>
</dbReference>
<comment type="caution">
    <text evidence="2">The sequence shown here is derived from an EMBL/GenBank/DDBJ whole genome shotgun (WGS) entry which is preliminary data.</text>
</comment>
<keyword evidence="3" id="KW-1185">Reference proteome</keyword>
<reference evidence="2" key="1">
    <citation type="submission" date="2020-10" db="EMBL/GenBank/DDBJ databases">
        <title>Unveiling of a novel bifunctional photoreceptor, Dualchrome1, isolated from a cosmopolitan green alga.</title>
        <authorList>
            <person name="Suzuki S."/>
            <person name="Kawachi M."/>
        </authorList>
    </citation>
    <scope>NUCLEOTIDE SEQUENCE</scope>
    <source>
        <strain evidence="2">NIES 2893</strain>
    </source>
</reference>
<organism evidence="2 3">
    <name type="scientific">Pycnococcus provasolii</name>
    <dbReference type="NCBI Taxonomy" id="41880"/>
    <lineage>
        <taxon>Eukaryota</taxon>
        <taxon>Viridiplantae</taxon>
        <taxon>Chlorophyta</taxon>
        <taxon>Pseudoscourfieldiophyceae</taxon>
        <taxon>Pseudoscourfieldiales</taxon>
        <taxon>Pycnococcaceae</taxon>
        <taxon>Pycnococcus</taxon>
    </lineage>
</organism>
<evidence type="ECO:0000313" key="3">
    <source>
        <dbReference type="Proteomes" id="UP000660262"/>
    </source>
</evidence>
<proteinExistence type="predicted"/>
<gene>
    <name evidence="2" type="ORF">PPROV_000067400</name>
</gene>
<dbReference type="AlphaFoldDB" id="A0A830HA03"/>
<feature type="region of interest" description="Disordered" evidence="1">
    <location>
        <begin position="1"/>
        <end position="26"/>
    </location>
</feature>
<dbReference type="EMBL" id="BNJQ01000002">
    <property type="protein sequence ID" value="GHP01917.1"/>
    <property type="molecule type" value="Genomic_DNA"/>
</dbReference>
<evidence type="ECO:0008006" key="4">
    <source>
        <dbReference type="Google" id="ProtNLM"/>
    </source>
</evidence>
<evidence type="ECO:0000256" key="1">
    <source>
        <dbReference type="SAM" id="MobiDB-lite"/>
    </source>
</evidence>